<evidence type="ECO:0000313" key="2">
    <source>
        <dbReference type="Proteomes" id="UP000247792"/>
    </source>
</evidence>
<gene>
    <name evidence="1" type="ORF">DFR42_105126</name>
</gene>
<protein>
    <submittedName>
        <fullName evidence="1">Uncharacterized protein</fullName>
    </submittedName>
</protein>
<dbReference type="Proteomes" id="UP000247792">
    <property type="component" value="Unassembled WGS sequence"/>
</dbReference>
<name>A0A318J3Y8_9BURK</name>
<keyword evidence="2" id="KW-1185">Reference proteome</keyword>
<sequence length="299" mass="33549">MRHPSLEEMQALTPTATALSQLDIWIAARSTPEALLWFRLQCQQISTAKQERDVYRAMGMASRKLGKLDLNLNGDELAEAGRLRSGFDPSGWSVDMTARVAFILASYAGDEAQFARQLDSIADSAEINELIALYSGFPLYPAAMAIEHRAREAIRSSMRPIFEAMAHRNPYPMQAFDEAAWNQMVVKCFFLDSPLWPIQGLEQRNNPALATILIDLAHERWAAGRAVSPELWRCVTPHLDVLGEAELMRVLEQGSMAEKLAIAKSLPGHDSKIYRLCQQQNLITAAKDLSWQELLEESH</sequence>
<comment type="caution">
    <text evidence="1">The sequence shown here is derived from an EMBL/GenBank/DDBJ whole genome shotgun (WGS) entry which is preliminary data.</text>
</comment>
<proteinExistence type="predicted"/>
<organism evidence="1 2">
    <name type="scientific">Undibacterium pigrum</name>
    <dbReference type="NCBI Taxonomy" id="401470"/>
    <lineage>
        <taxon>Bacteria</taxon>
        <taxon>Pseudomonadati</taxon>
        <taxon>Pseudomonadota</taxon>
        <taxon>Betaproteobacteria</taxon>
        <taxon>Burkholderiales</taxon>
        <taxon>Oxalobacteraceae</taxon>
        <taxon>Undibacterium</taxon>
    </lineage>
</organism>
<accession>A0A318J3Y8</accession>
<dbReference type="AlphaFoldDB" id="A0A318J3Y8"/>
<reference evidence="1 2" key="1">
    <citation type="submission" date="2018-05" db="EMBL/GenBank/DDBJ databases">
        <title>Genomic Encyclopedia of Type Strains, Phase IV (KMG-IV): sequencing the most valuable type-strain genomes for metagenomic binning, comparative biology and taxonomic classification.</title>
        <authorList>
            <person name="Goeker M."/>
        </authorList>
    </citation>
    <scope>NUCLEOTIDE SEQUENCE [LARGE SCALE GENOMIC DNA]</scope>
    <source>
        <strain evidence="1 2">DSM 19792</strain>
    </source>
</reference>
<evidence type="ECO:0000313" key="1">
    <source>
        <dbReference type="EMBL" id="PXX42468.1"/>
    </source>
</evidence>
<dbReference type="InterPro" id="IPR047715">
    <property type="entry name" value="EboA_dom"/>
</dbReference>
<dbReference type="RefSeq" id="WP_110256020.1">
    <property type="nucleotide sequence ID" value="NZ_QJKB01000005.1"/>
</dbReference>
<dbReference type="OrthoDB" id="325673at2"/>
<dbReference type="NCBIfam" id="NF035938">
    <property type="entry name" value="EboA_domain"/>
    <property type="match status" value="1"/>
</dbReference>
<dbReference type="EMBL" id="QJKB01000005">
    <property type="protein sequence ID" value="PXX42468.1"/>
    <property type="molecule type" value="Genomic_DNA"/>
</dbReference>